<evidence type="ECO:0000256" key="2">
    <source>
        <dbReference type="ARBA" id="ARBA00022723"/>
    </source>
</evidence>
<gene>
    <name evidence="10" type="ORF">CC85DRAFT_272926</name>
</gene>
<feature type="domain" description="Zn(2)-C6 fungal-type" evidence="9">
    <location>
        <begin position="56"/>
        <end position="99"/>
    </location>
</feature>
<keyword evidence="6" id="KW-0804">Transcription</keyword>
<dbReference type="SUPFAM" id="SSF57701">
    <property type="entry name" value="Zn2/Cys6 DNA-binding domain"/>
    <property type="match status" value="1"/>
</dbReference>
<organism evidence="10 11">
    <name type="scientific">Cutaneotrichosporon oleaginosum</name>
    <dbReference type="NCBI Taxonomy" id="879819"/>
    <lineage>
        <taxon>Eukaryota</taxon>
        <taxon>Fungi</taxon>
        <taxon>Dikarya</taxon>
        <taxon>Basidiomycota</taxon>
        <taxon>Agaricomycotina</taxon>
        <taxon>Tremellomycetes</taxon>
        <taxon>Trichosporonales</taxon>
        <taxon>Trichosporonaceae</taxon>
        <taxon>Cutaneotrichosporon</taxon>
    </lineage>
</organism>
<feature type="compositionally biased region" description="Low complexity" evidence="8">
    <location>
        <begin position="892"/>
        <end position="906"/>
    </location>
</feature>
<dbReference type="STRING" id="879819.A0A0J1B6H7"/>
<evidence type="ECO:0000256" key="5">
    <source>
        <dbReference type="ARBA" id="ARBA00023125"/>
    </source>
</evidence>
<keyword evidence="5" id="KW-0238">DNA-binding</keyword>
<dbReference type="GO" id="GO:0008270">
    <property type="term" value="F:zinc ion binding"/>
    <property type="evidence" value="ECO:0007669"/>
    <property type="project" value="InterPro"/>
</dbReference>
<feature type="compositionally biased region" description="Basic and acidic residues" evidence="8">
    <location>
        <begin position="103"/>
        <end position="121"/>
    </location>
</feature>
<dbReference type="InterPro" id="IPR001138">
    <property type="entry name" value="Zn2Cys6_DnaBD"/>
</dbReference>
<dbReference type="PANTHER" id="PTHR31313:SF81">
    <property type="entry name" value="TY1 ENHANCER ACTIVATOR"/>
    <property type="match status" value="1"/>
</dbReference>
<dbReference type="GO" id="GO:0003677">
    <property type="term" value="F:DNA binding"/>
    <property type="evidence" value="ECO:0007669"/>
    <property type="project" value="UniProtKB-KW"/>
</dbReference>
<evidence type="ECO:0000313" key="10">
    <source>
        <dbReference type="EMBL" id="KLT43334.1"/>
    </source>
</evidence>
<dbReference type="InterPro" id="IPR007219">
    <property type="entry name" value="XnlR_reg_dom"/>
</dbReference>
<evidence type="ECO:0000256" key="6">
    <source>
        <dbReference type="ARBA" id="ARBA00023163"/>
    </source>
</evidence>
<evidence type="ECO:0000256" key="8">
    <source>
        <dbReference type="SAM" id="MobiDB-lite"/>
    </source>
</evidence>
<dbReference type="GeneID" id="28981905"/>
<keyword evidence="4" id="KW-0805">Transcription regulation</keyword>
<keyword evidence="7" id="KW-0539">Nucleus</keyword>
<dbReference type="Proteomes" id="UP000053611">
    <property type="component" value="Unassembled WGS sequence"/>
</dbReference>
<feature type="compositionally biased region" description="Low complexity" evidence="8">
    <location>
        <begin position="919"/>
        <end position="930"/>
    </location>
</feature>
<dbReference type="GO" id="GO:0005634">
    <property type="term" value="C:nucleus"/>
    <property type="evidence" value="ECO:0007669"/>
    <property type="project" value="UniProtKB-SubCell"/>
</dbReference>
<dbReference type="PANTHER" id="PTHR31313">
    <property type="entry name" value="TY1 ENHANCER ACTIVATOR"/>
    <property type="match status" value="1"/>
</dbReference>
<evidence type="ECO:0000256" key="3">
    <source>
        <dbReference type="ARBA" id="ARBA00022833"/>
    </source>
</evidence>
<dbReference type="OrthoDB" id="39175at2759"/>
<protein>
    <recommendedName>
        <fullName evidence="9">Zn(2)-C6 fungal-type domain-containing protein</fullName>
    </recommendedName>
</protein>
<dbReference type="GO" id="GO:0006351">
    <property type="term" value="P:DNA-templated transcription"/>
    <property type="evidence" value="ECO:0007669"/>
    <property type="project" value="InterPro"/>
</dbReference>
<dbReference type="InterPro" id="IPR051615">
    <property type="entry name" value="Transcr_Regulatory_Elem"/>
</dbReference>
<dbReference type="CDD" id="cd00067">
    <property type="entry name" value="GAL4"/>
    <property type="match status" value="1"/>
</dbReference>
<feature type="region of interest" description="Disordered" evidence="8">
    <location>
        <begin position="1"/>
        <end position="23"/>
    </location>
</feature>
<sequence>MSSFPKPTAMTGPVDIPTRPDLQGTIPIDTAASKAQQQAANGAPNDVAGVLRRNQACLACRRRKLKCDAVRPHCSTCVRSYRHLLRTAPSTNPVLSCEYDDSLDKEHHDGDTSPKEDDDGKKKKRKASGGRKKGDDEVDPERDRLMKRVAELEQQLAQKSVPRANGNAPFTSTSSAPDPWTGAGFGAPPVESPGAFFDMLSGSLPISAQNPGLGESMSGMTATPNVTASATSVWMSMGMSADRSESGTGFTPFMAMPSPPAFGDTGPSMLSPAGVFNFSPAPTGPTTLNWSGDVDMGPPSQEQTWDVNNLTSGLSDAAQASTSSRQNSASVEVVDDIRDIETLNGVNGDPNLDPQILVDLFWPGWPRNLPEPSVTTSLVEVFFEIVPNIPRILHRARFMSRLALPPTHSNFPHPALLHAICSLTASWIEPTPDNLASYFPPADYDKGKIDFMIQRATSKTDGMPFSLRQAAFGKDAIQDGLNTGNRLFDVVRAMIILSRVFIDDTRMLECWTYCGLVARMILPLGLNVRSAELSLKSVMLPPPVDALEREERRIVVWMAMYHDTVASAASGWGSSLSLDELTIPLPVSAIDFNSSRSDIPPNPQDLESLDLYIKHPVVDPLVMALKGAVLLNRVNKFARKWKNRRLRDNDDLDGMQRPEFRELANAIACLQMSFPPKLSNPATLDAKKRLDVDLISAHVIPHAAIICLYEPFADISDPNDQPARRILNAARSVIGIIQDLCTSIPEGASNLAAVMHSSSSLALVTSARTCLLFYRHALNIGDTAAAEAHRVNIENARAALASYGLKFKIGYHHAQLIEYFLDRASNPTFEKLVAHYPEHPRPGALPLTPQSHLGQAILNALNIKRGYWKASAQTHGMGVGVATTGINVGEDSPSGSTPGSSGSAPGLLTRGSMGSTTDSASGPASANSGAWLNGNVDSPRIVSGSSSAFSTMKYVDFSNNNGGAQHPADFLSPSGDQLFNDRFGTKDISQSFAGQ</sequence>
<keyword evidence="3" id="KW-0862">Zinc</keyword>
<dbReference type="Gene3D" id="4.10.240.10">
    <property type="entry name" value="Zn(2)-C6 fungal-type DNA-binding domain"/>
    <property type="match status" value="1"/>
</dbReference>
<dbReference type="PROSITE" id="PS50048">
    <property type="entry name" value="ZN2_CY6_FUNGAL_2"/>
    <property type="match status" value="1"/>
</dbReference>
<feature type="compositionally biased region" description="Basic residues" evidence="8">
    <location>
        <begin position="122"/>
        <end position="131"/>
    </location>
</feature>
<evidence type="ECO:0000256" key="7">
    <source>
        <dbReference type="ARBA" id="ARBA00023242"/>
    </source>
</evidence>
<evidence type="ECO:0000259" key="9">
    <source>
        <dbReference type="PROSITE" id="PS50048"/>
    </source>
</evidence>
<evidence type="ECO:0000256" key="4">
    <source>
        <dbReference type="ARBA" id="ARBA00023015"/>
    </source>
</evidence>
<dbReference type="Pfam" id="PF04082">
    <property type="entry name" value="Fungal_trans"/>
    <property type="match status" value="1"/>
</dbReference>
<accession>A0A0J1B6H7</accession>
<name>A0A0J1B6H7_9TREE</name>
<evidence type="ECO:0000256" key="1">
    <source>
        <dbReference type="ARBA" id="ARBA00004123"/>
    </source>
</evidence>
<comment type="subcellular location">
    <subcellularLocation>
        <location evidence="1">Nucleus</location>
    </subcellularLocation>
</comment>
<dbReference type="InterPro" id="IPR036864">
    <property type="entry name" value="Zn2-C6_fun-type_DNA-bd_sf"/>
</dbReference>
<dbReference type="SMART" id="SM00066">
    <property type="entry name" value="GAL4"/>
    <property type="match status" value="1"/>
</dbReference>
<dbReference type="AlphaFoldDB" id="A0A0J1B6H7"/>
<dbReference type="CDD" id="cd12148">
    <property type="entry name" value="fungal_TF_MHR"/>
    <property type="match status" value="1"/>
</dbReference>
<dbReference type="Pfam" id="PF00172">
    <property type="entry name" value="Zn_clus"/>
    <property type="match status" value="1"/>
</dbReference>
<dbReference type="SMART" id="SM00906">
    <property type="entry name" value="Fungal_trans"/>
    <property type="match status" value="1"/>
</dbReference>
<feature type="region of interest" description="Disordered" evidence="8">
    <location>
        <begin position="883"/>
        <end position="934"/>
    </location>
</feature>
<evidence type="ECO:0000313" key="11">
    <source>
        <dbReference type="Proteomes" id="UP000053611"/>
    </source>
</evidence>
<dbReference type="EMBL" id="KQ087196">
    <property type="protein sequence ID" value="KLT43334.1"/>
    <property type="molecule type" value="Genomic_DNA"/>
</dbReference>
<feature type="region of interest" description="Disordered" evidence="8">
    <location>
        <begin position="156"/>
        <end position="186"/>
    </location>
</feature>
<keyword evidence="11" id="KW-1185">Reference proteome</keyword>
<keyword evidence="2" id="KW-0479">Metal-binding</keyword>
<proteinExistence type="predicted"/>
<dbReference type="GO" id="GO:0000981">
    <property type="term" value="F:DNA-binding transcription factor activity, RNA polymerase II-specific"/>
    <property type="evidence" value="ECO:0007669"/>
    <property type="project" value="InterPro"/>
</dbReference>
<dbReference type="RefSeq" id="XP_018279825.1">
    <property type="nucleotide sequence ID" value="XM_018421302.1"/>
</dbReference>
<feature type="region of interest" description="Disordered" evidence="8">
    <location>
        <begin position="103"/>
        <end position="142"/>
    </location>
</feature>
<reference evidence="10 11" key="1">
    <citation type="submission" date="2015-03" db="EMBL/GenBank/DDBJ databases">
        <title>Genomics and transcriptomics of the oil-accumulating basidiomycete yeast T. oleaginosus allow insights into substrate utilization and the diverse evolutionary trajectories of mating systems in fungi.</title>
        <authorList>
            <consortium name="DOE Joint Genome Institute"/>
            <person name="Kourist R."/>
            <person name="Kracht O."/>
            <person name="Bracharz F."/>
            <person name="Lipzen A."/>
            <person name="Nolan M."/>
            <person name="Ohm R."/>
            <person name="Grigoriev I."/>
            <person name="Sun S."/>
            <person name="Heitman J."/>
            <person name="Bruck T."/>
            <person name="Nowrousian M."/>
        </authorList>
    </citation>
    <scope>NUCLEOTIDE SEQUENCE [LARGE SCALE GENOMIC DNA]</scope>
    <source>
        <strain evidence="10 11">IBC0246</strain>
    </source>
</reference>